<evidence type="ECO:0000256" key="10">
    <source>
        <dbReference type="PIRSR" id="PIRSR037938-2"/>
    </source>
</evidence>
<dbReference type="InterPro" id="IPR026591">
    <property type="entry name" value="Sirtuin_cat_small_dom_sf"/>
</dbReference>
<evidence type="ECO:0000256" key="6">
    <source>
        <dbReference type="ARBA" id="ARBA00022833"/>
    </source>
</evidence>
<keyword evidence="6 11" id="KW-0862">Zinc</keyword>
<dbReference type="GO" id="GO:0070403">
    <property type="term" value="F:NAD+ binding"/>
    <property type="evidence" value="ECO:0007669"/>
    <property type="project" value="InterPro"/>
</dbReference>
<feature type="binding site" evidence="10">
    <location>
        <begin position="211"/>
        <end position="212"/>
    </location>
    <ligand>
        <name>NAD(+)</name>
        <dbReference type="ChEBI" id="CHEBI:57540"/>
    </ligand>
</feature>
<dbReference type="InterPro" id="IPR003000">
    <property type="entry name" value="Sirtuin"/>
</dbReference>
<evidence type="ECO:0000256" key="8">
    <source>
        <dbReference type="ARBA" id="ARBA00023128"/>
    </source>
</evidence>
<feature type="binding site" evidence="10">
    <location>
        <begin position="27"/>
        <end position="31"/>
    </location>
    <ligand>
        <name>NAD(+)</name>
        <dbReference type="ChEBI" id="CHEBI:57540"/>
    </ligand>
</feature>
<dbReference type="GeneID" id="20668820"/>
<keyword evidence="5 11" id="KW-0479">Metal-binding</keyword>
<evidence type="ECO:0000256" key="5">
    <source>
        <dbReference type="ARBA" id="ARBA00022723"/>
    </source>
</evidence>
<dbReference type="GeneID" id="20668821"/>
<dbReference type="InterPro" id="IPR050134">
    <property type="entry name" value="NAD-dep_sirtuin_deacylases"/>
</dbReference>
<name>W4K836_HETIT</name>
<dbReference type="OrthoDB" id="420264at2759"/>
<dbReference type="PIRSF" id="PIRSF037938">
    <property type="entry name" value="SIR2_euk"/>
    <property type="match status" value="1"/>
</dbReference>
<dbReference type="InterPro" id="IPR017328">
    <property type="entry name" value="Sirtuin_class_I"/>
</dbReference>
<evidence type="ECO:0000256" key="1">
    <source>
        <dbReference type="ARBA" id="ARBA00004173"/>
    </source>
</evidence>
<organism evidence="14 16">
    <name type="scientific">Heterobasidion irregulare (strain TC 32-1)</name>
    <dbReference type="NCBI Taxonomy" id="747525"/>
    <lineage>
        <taxon>Eukaryota</taxon>
        <taxon>Fungi</taxon>
        <taxon>Dikarya</taxon>
        <taxon>Basidiomycota</taxon>
        <taxon>Agaricomycotina</taxon>
        <taxon>Agaricomycetes</taxon>
        <taxon>Russulales</taxon>
        <taxon>Bondarzewiaceae</taxon>
        <taxon>Heterobasidion</taxon>
        <taxon>Heterobasidion annosum species complex</taxon>
    </lineage>
</organism>
<sequence>LEGKDIPSLAKYMKSDKCKNVFVMLGAGVSTSAGIPDFRSPKTGMYGQRHKLTDWKTNLARLNLPRPEAVFEMSFFRVKPQPFYTLAKELYPGRYRPTLSHTFIKLLSQKNLLRMCFTQNIDTLERRAGIPDEKIIEAHGSFATQRCIECRRPFDDVKMKKFIRKAAVPRCEYCEGLVKPDIVFFEESLPLAFTQAIPSLQEADLLIVMGTSLTVHPFASLANRVPPDCPRVLINLDKVGNFGSQIDDVVLLGECDRIAKQLCVELGWEKELIDEWEATAGSVEQHDADD</sequence>
<evidence type="ECO:0000256" key="4">
    <source>
        <dbReference type="ARBA" id="ARBA00022679"/>
    </source>
</evidence>
<protein>
    <recommendedName>
        <fullName evidence="3">protein acetyllysine N-acetyltransferase</fullName>
        <ecNumber evidence="3">2.3.1.286</ecNumber>
    </recommendedName>
</protein>
<feature type="non-terminal residue" evidence="14">
    <location>
        <position position="290"/>
    </location>
</feature>
<evidence type="ECO:0000313" key="14">
    <source>
        <dbReference type="EMBL" id="ETW81909.1"/>
    </source>
</evidence>
<dbReference type="HOGENOM" id="CLU_023643_0_0_1"/>
<dbReference type="AlphaFoldDB" id="W4K836"/>
<evidence type="ECO:0000256" key="2">
    <source>
        <dbReference type="ARBA" id="ARBA00006924"/>
    </source>
</evidence>
<feature type="binding site" evidence="11 12">
    <location>
        <position position="174"/>
    </location>
    <ligand>
        <name>Zn(2+)</name>
        <dbReference type="ChEBI" id="CHEBI:29105"/>
    </ligand>
</feature>
<evidence type="ECO:0000256" key="9">
    <source>
        <dbReference type="PIRSR" id="PIRSR037938-1"/>
    </source>
</evidence>
<dbReference type="GO" id="GO:0046872">
    <property type="term" value="F:metal ion binding"/>
    <property type="evidence" value="ECO:0007669"/>
    <property type="project" value="UniProtKB-KW"/>
</dbReference>
<dbReference type="CDD" id="cd01408">
    <property type="entry name" value="SIRT1"/>
    <property type="match status" value="1"/>
</dbReference>
<dbReference type="eggNOG" id="KOG2682">
    <property type="taxonomic scope" value="Eukaryota"/>
</dbReference>
<dbReference type="RefSeq" id="XP_009546500.1">
    <property type="nucleotide sequence ID" value="XM_009548205.1"/>
</dbReference>
<proteinExistence type="inferred from homology"/>
<dbReference type="SUPFAM" id="SSF52467">
    <property type="entry name" value="DHS-like NAD/FAD-binding domain"/>
    <property type="match status" value="1"/>
</dbReference>
<evidence type="ECO:0000256" key="7">
    <source>
        <dbReference type="ARBA" id="ARBA00023027"/>
    </source>
</evidence>
<feature type="binding site" evidence="11 12">
    <location>
        <position position="147"/>
    </location>
    <ligand>
        <name>Zn(2+)</name>
        <dbReference type="ChEBI" id="CHEBI:29105"/>
    </ligand>
</feature>
<dbReference type="PANTHER" id="PTHR11085:SF6">
    <property type="entry name" value="NAD-DEPENDENT PROTEIN DEACETYLASE SIRTUIN-2"/>
    <property type="match status" value="1"/>
</dbReference>
<reference evidence="14 16" key="1">
    <citation type="journal article" date="2012" name="New Phytol.">
        <title>Insight into trade-off between wood decay and parasitism from the genome of a fungal forest pathogen.</title>
        <authorList>
            <person name="Olson A."/>
            <person name="Aerts A."/>
            <person name="Asiegbu F."/>
            <person name="Belbahri L."/>
            <person name="Bouzid O."/>
            <person name="Broberg A."/>
            <person name="Canback B."/>
            <person name="Coutinho P.M."/>
            <person name="Cullen D."/>
            <person name="Dalman K."/>
            <person name="Deflorio G."/>
            <person name="van Diepen L.T."/>
            <person name="Dunand C."/>
            <person name="Duplessis S."/>
            <person name="Durling M."/>
            <person name="Gonthier P."/>
            <person name="Grimwood J."/>
            <person name="Fossdal C.G."/>
            <person name="Hansson D."/>
            <person name="Henrissat B."/>
            <person name="Hietala A."/>
            <person name="Himmelstrand K."/>
            <person name="Hoffmeister D."/>
            <person name="Hogberg N."/>
            <person name="James T.Y."/>
            <person name="Karlsson M."/>
            <person name="Kohler A."/>
            <person name="Kues U."/>
            <person name="Lee Y.H."/>
            <person name="Lin Y.C."/>
            <person name="Lind M."/>
            <person name="Lindquist E."/>
            <person name="Lombard V."/>
            <person name="Lucas S."/>
            <person name="Lunden K."/>
            <person name="Morin E."/>
            <person name="Murat C."/>
            <person name="Park J."/>
            <person name="Raffaello T."/>
            <person name="Rouze P."/>
            <person name="Salamov A."/>
            <person name="Schmutz J."/>
            <person name="Solheim H."/>
            <person name="Stahlberg J."/>
            <person name="Velez H."/>
            <person name="de Vries R.P."/>
            <person name="Wiebenga A."/>
            <person name="Woodward S."/>
            <person name="Yakovlev I."/>
            <person name="Garbelotto M."/>
            <person name="Martin F."/>
            <person name="Grigoriev I.V."/>
            <person name="Stenlid J."/>
        </authorList>
    </citation>
    <scope>NUCLEOTIDE SEQUENCE [LARGE SCALE GENOMIC DNA]</scope>
    <source>
        <strain evidence="14 16">TC 32-1</strain>
    </source>
</reference>
<feature type="binding site" evidence="10">
    <location>
        <begin position="119"/>
        <end position="122"/>
    </location>
    <ligand>
        <name>NAD(+)</name>
        <dbReference type="ChEBI" id="CHEBI:57540"/>
    </ligand>
</feature>
<feature type="domain" description="Deacetylase sirtuin-type" evidence="13">
    <location>
        <begin position="1"/>
        <end position="269"/>
    </location>
</feature>
<feature type="non-terminal residue" evidence="14">
    <location>
        <position position="1"/>
    </location>
</feature>
<dbReference type="InterPro" id="IPR026590">
    <property type="entry name" value="Ssirtuin_cat_dom"/>
</dbReference>
<dbReference type="EMBL" id="KI925458">
    <property type="protein sequence ID" value="ETW81950.1"/>
    <property type="molecule type" value="Genomic_DNA"/>
</dbReference>
<dbReference type="GO" id="GO:0005634">
    <property type="term" value="C:nucleus"/>
    <property type="evidence" value="ECO:0007669"/>
    <property type="project" value="TreeGrafter"/>
</dbReference>
<dbReference type="Gene3D" id="3.40.50.1220">
    <property type="entry name" value="TPP-binding domain"/>
    <property type="match status" value="1"/>
</dbReference>
<dbReference type="GO" id="GO:0005739">
    <property type="term" value="C:mitochondrion"/>
    <property type="evidence" value="ECO:0007669"/>
    <property type="project" value="UniProtKB-SubCell"/>
</dbReference>
<evidence type="ECO:0000259" key="13">
    <source>
        <dbReference type="PROSITE" id="PS50305"/>
    </source>
</evidence>
<dbReference type="RefSeq" id="XP_009546540.1">
    <property type="nucleotide sequence ID" value="XM_009548245.1"/>
</dbReference>
<dbReference type="PANTHER" id="PTHR11085">
    <property type="entry name" value="NAD-DEPENDENT PROTEIN DEACYLASE SIRTUIN-5, MITOCHONDRIAL-RELATED"/>
    <property type="match status" value="1"/>
</dbReference>
<evidence type="ECO:0000313" key="15">
    <source>
        <dbReference type="EMBL" id="ETW81950.1"/>
    </source>
</evidence>
<dbReference type="STRING" id="747525.W4K836"/>
<feature type="binding site" evidence="10">
    <location>
        <begin position="235"/>
        <end position="237"/>
    </location>
    <ligand>
        <name>NAD(+)</name>
        <dbReference type="ChEBI" id="CHEBI:57540"/>
    </ligand>
</feature>
<comment type="subcellular location">
    <subcellularLocation>
        <location evidence="1">Mitochondrion</location>
    </subcellularLocation>
</comment>
<dbReference type="KEGG" id="hir:HETIRDRAFT_239283"/>
<comment type="similarity">
    <text evidence="2">Belongs to the sirtuin family. Class I subfamily.</text>
</comment>
<dbReference type="KEGG" id="hir:HETIRDRAFT_239296"/>
<evidence type="ECO:0000256" key="12">
    <source>
        <dbReference type="PROSITE-ProRule" id="PRU00236"/>
    </source>
</evidence>
<feature type="binding site" evidence="11 12">
    <location>
        <position position="150"/>
    </location>
    <ligand>
        <name>Zn(2+)</name>
        <dbReference type="ChEBI" id="CHEBI:29105"/>
    </ligand>
</feature>
<keyword evidence="7 10" id="KW-0520">NAD</keyword>
<dbReference type="Pfam" id="PF02146">
    <property type="entry name" value="SIR2"/>
    <property type="match status" value="1"/>
</dbReference>
<keyword evidence="4" id="KW-0808">Transferase</keyword>
<dbReference type="EC" id="2.3.1.286" evidence="3"/>
<dbReference type="InterPro" id="IPR029035">
    <property type="entry name" value="DHS-like_NAD/FAD-binding_dom"/>
</dbReference>
<comment type="cofactor">
    <cofactor evidence="11">
        <name>Zn(2+)</name>
        <dbReference type="ChEBI" id="CHEBI:29105"/>
    </cofactor>
    <text evidence="11">Binds 1 zinc ion per subunit.</text>
</comment>
<dbReference type="PROSITE" id="PS50305">
    <property type="entry name" value="SIRTUIN"/>
    <property type="match status" value="1"/>
</dbReference>
<evidence type="ECO:0000313" key="16">
    <source>
        <dbReference type="Proteomes" id="UP000030671"/>
    </source>
</evidence>
<dbReference type="Proteomes" id="UP000030671">
    <property type="component" value="Unassembled WGS sequence"/>
</dbReference>
<dbReference type="GO" id="GO:0017136">
    <property type="term" value="F:histone deacetylase activity, NAD-dependent"/>
    <property type="evidence" value="ECO:0007669"/>
    <property type="project" value="InterPro"/>
</dbReference>
<accession>W4K836</accession>
<evidence type="ECO:0000256" key="11">
    <source>
        <dbReference type="PIRSR" id="PIRSR037938-3"/>
    </source>
</evidence>
<feature type="binding site" evidence="10">
    <location>
        <position position="255"/>
    </location>
    <ligand>
        <name>NAD(+)</name>
        <dbReference type="ChEBI" id="CHEBI:57540"/>
    </ligand>
</feature>
<evidence type="ECO:0000256" key="3">
    <source>
        <dbReference type="ARBA" id="ARBA00012928"/>
    </source>
</evidence>
<keyword evidence="16" id="KW-1185">Reference proteome</keyword>
<dbReference type="Gene3D" id="3.30.1600.10">
    <property type="entry name" value="SIR2/SIRT2 'Small Domain"/>
    <property type="match status" value="1"/>
</dbReference>
<dbReference type="FunCoup" id="W4K836">
    <property type="interactions" value="240"/>
</dbReference>
<feature type="binding site" evidence="10">
    <location>
        <begin position="37"/>
        <end position="39"/>
    </location>
    <ligand>
        <name>NAD(+)</name>
        <dbReference type="ChEBI" id="CHEBI:57540"/>
    </ligand>
</feature>
<feature type="binding site" evidence="11 12">
    <location>
        <position position="171"/>
    </location>
    <ligand>
        <name>Zn(2+)</name>
        <dbReference type="ChEBI" id="CHEBI:29105"/>
    </ligand>
</feature>
<feature type="active site" description="Proton acceptor" evidence="9 12">
    <location>
        <position position="139"/>
    </location>
</feature>
<keyword evidence="8" id="KW-0496">Mitochondrion</keyword>
<gene>
    <name evidence="14" type="ORF">HETIRDRAFT_239283</name>
    <name evidence="15" type="ORF">HETIRDRAFT_239296</name>
</gene>
<dbReference type="EMBL" id="KI925458">
    <property type="protein sequence ID" value="ETW81909.1"/>
    <property type="molecule type" value="Genomic_DNA"/>
</dbReference>